<organism evidence="9 10">
    <name type="scientific">Ignelater luminosus</name>
    <name type="common">Cucubano</name>
    <name type="synonym">Pyrophorus luminosus</name>
    <dbReference type="NCBI Taxonomy" id="2038154"/>
    <lineage>
        <taxon>Eukaryota</taxon>
        <taxon>Metazoa</taxon>
        <taxon>Ecdysozoa</taxon>
        <taxon>Arthropoda</taxon>
        <taxon>Hexapoda</taxon>
        <taxon>Insecta</taxon>
        <taxon>Pterygota</taxon>
        <taxon>Neoptera</taxon>
        <taxon>Endopterygota</taxon>
        <taxon>Coleoptera</taxon>
        <taxon>Polyphaga</taxon>
        <taxon>Elateriformia</taxon>
        <taxon>Elateroidea</taxon>
        <taxon>Elateridae</taxon>
        <taxon>Agrypninae</taxon>
        <taxon>Pyrophorini</taxon>
        <taxon>Ignelater</taxon>
    </lineage>
</organism>
<dbReference type="InterPro" id="IPR013725">
    <property type="entry name" value="DNA_replication_fac_RFC1_C"/>
</dbReference>
<dbReference type="InterPro" id="IPR047854">
    <property type="entry name" value="RFC_lid"/>
</dbReference>
<dbReference type="FunFam" id="1.20.272.10:FF:000005">
    <property type="entry name" value="Replication factor C subunit 1"/>
    <property type="match status" value="1"/>
</dbReference>
<evidence type="ECO:0000256" key="4">
    <source>
        <dbReference type="ARBA" id="ARBA00054501"/>
    </source>
</evidence>
<dbReference type="AlphaFoldDB" id="A0A8K0CNP8"/>
<sequence>MMSVCFKEGIKISPDALTEVINGAGMDIRQILTHLSVWSAGEKVLSAETVSKEANNAKKDTPLGPWEVCRKVFSAEEHKTMSITDRGRLFYHDYSLAPLFVQDNYLKVMPHCPKNEHLKRFALAADAISMGDMIDTKIRRTNNWSLLDVEAMCASVLPGHYLEGHVNAQIDFPSWLGKNSKKNKFSRLLSELQAHMRTSISGSRSAVKLDYVTHLRNNIVRPLAKEGVAGVNQALEVMHAYNLLREDLDSILELALWPRQKDPMNMVDSKVKAAFTRAYNKDGAKLPYAIQAAPVKKTWHGCE</sequence>
<dbReference type="GO" id="GO:0005524">
    <property type="term" value="F:ATP binding"/>
    <property type="evidence" value="ECO:0007669"/>
    <property type="project" value="UniProtKB-KW"/>
</dbReference>
<evidence type="ECO:0000256" key="5">
    <source>
        <dbReference type="ARBA" id="ARBA00064311"/>
    </source>
</evidence>
<dbReference type="GO" id="GO:0005663">
    <property type="term" value="C:DNA replication factor C complex"/>
    <property type="evidence" value="ECO:0007669"/>
    <property type="project" value="InterPro"/>
</dbReference>
<proteinExistence type="predicted"/>
<evidence type="ECO:0000256" key="2">
    <source>
        <dbReference type="ARBA" id="ARBA00022741"/>
    </source>
</evidence>
<dbReference type="Pfam" id="PF08519">
    <property type="entry name" value="RFC1"/>
    <property type="match status" value="1"/>
</dbReference>
<dbReference type="PANTHER" id="PTHR23389:SF6">
    <property type="entry name" value="REPLICATION FACTOR C SUBUNIT 1"/>
    <property type="match status" value="1"/>
</dbReference>
<evidence type="ECO:0000256" key="7">
    <source>
        <dbReference type="ARBA" id="ARBA00077727"/>
    </source>
</evidence>
<keyword evidence="1" id="KW-0235">DNA replication</keyword>
<evidence type="ECO:0000259" key="8">
    <source>
        <dbReference type="Pfam" id="PF08519"/>
    </source>
</evidence>
<comment type="subunit">
    <text evidence="5">Large subunit of the RFC complex, an heteropentameric complex consisting of RFC1 and four small subunits RFC2, RFC3, RFC4 and RFC5; the RFC complex interacts with PCNA and the interaction involves RFC1.</text>
</comment>
<gene>
    <name evidence="9" type="ORF">ILUMI_17877</name>
</gene>
<dbReference type="InterPro" id="IPR008921">
    <property type="entry name" value="DNA_pol3_clamp-load_cplx_C"/>
</dbReference>
<dbReference type="SUPFAM" id="SSF48019">
    <property type="entry name" value="post-AAA+ oligomerization domain-like"/>
    <property type="match status" value="1"/>
</dbReference>
<dbReference type="Gene3D" id="1.20.272.10">
    <property type="match status" value="1"/>
</dbReference>
<accession>A0A8K0CNP8</accession>
<reference evidence="9" key="1">
    <citation type="submission" date="2019-08" db="EMBL/GenBank/DDBJ databases">
        <title>The genome of the North American firefly Photinus pyralis.</title>
        <authorList>
            <consortium name="Photinus pyralis genome working group"/>
            <person name="Fallon T.R."/>
            <person name="Sander Lower S.E."/>
            <person name="Weng J.-K."/>
        </authorList>
    </citation>
    <scope>NUCLEOTIDE SEQUENCE</scope>
    <source>
        <strain evidence="9">TRF0915ILg1</strain>
        <tissue evidence="9">Whole body</tissue>
    </source>
</reference>
<name>A0A8K0CNP8_IGNLU</name>
<evidence type="ECO:0000313" key="9">
    <source>
        <dbReference type="EMBL" id="KAF2888296.1"/>
    </source>
</evidence>
<dbReference type="EMBL" id="VTPC01078493">
    <property type="protein sequence ID" value="KAF2888296.1"/>
    <property type="molecule type" value="Genomic_DNA"/>
</dbReference>
<dbReference type="FunFam" id="1.10.8.60:FF:000021">
    <property type="entry name" value="Replication factor C subunit 1"/>
    <property type="match status" value="1"/>
</dbReference>
<dbReference type="GO" id="GO:0006260">
    <property type="term" value="P:DNA replication"/>
    <property type="evidence" value="ECO:0007669"/>
    <property type="project" value="UniProtKB-KW"/>
</dbReference>
<evidence type="ECO:0000256" key="6">
    <source>
        <dbReference type="ARBA" id="ARBA00075134"/>
    </source>
</evidence>
<dbReference type="GO" id="GO:0003689">
    <property type="term" value="F:DNA clamp loader activity"/>
    <property type="evidence" value="ECO:0007669"/>
    <property type="project" value="InterPro"/>
</dbReference>
<comment type="caution">
    <text evidence="9">The sequence shown here is derived from an EMBL/GenBank/DDBJ whole genome shotgun (WGS) entry which is preliminary data.</text>
</comment>
<evidence type="ECO:0000256" key="1">
    <source>
        <dbReference type="ARBA" id="ARBA00022705"/>
    </source>
</evidence>
<dbReference type="Proteomes" id="UP000801492">
    <property type="component" value="Unassembled WGS sequence"/>
</dbReference>
<evidence type="ECO:0000256" key="3">
    <source>
        <dbReference type="ARBA" id="ARBA00022840"/>
    </source>
</evidence>
<comment type="function">
    <text evidence="4">Subunit of the replication factor C (RFC) complex which acts during elongation of primed DNA templates by DNA polymerases delta and epsilon, and is necessary for ATP-dependent loading of proliferating cell nuclear antigen (PCNA) onto primed DNA. This subunit binds to the primer-template junction. Binds the PO-B transcription element as well as other GA rich DNA sequences. Can bind single- or double-stranded DNA.</text>
</comment>
<keyword evidence="2" id="KW-0547">Nucleotide-binding</keyword>
<keyword evidence="10" id="KW-1185">Reference proteome</keyword>
<dbReference type="Gene3D" id="1.10.8.60">
    <property type="match status" value="1"/>
</dbReference>
<dbReference type="OrthoDB" id="446168at2759"/>
<evidence type="ECO:0000313" key="10">
    <source>
        <dbReference type="Proteomes" id="UP000801492"/>
    </source>
</evidence>
<keyword evidence="3" id="KW-0067">ATP-binding</keyword>
<dbReference type="PANTHER" id="PTHR23389">
    <property type="entry name" value="CHROMOSOME TRANSMISSION FIDELITY FACTOR 18"/>
    <property type="match status" value="1"/>
</dbReference>
<dbReference type="Pfam" id="PF25361">
    <property type="entry name" value="AAA_lid_RFC1"/>
    <property type="match status" value="1"/>
</dbReference>
<dbReference type="CDD" id="cd18140">
    <property type="entry name" value="HLD_clamp_RFC"/>
    <property type="match status" value="1"/>
</dbReference>
<dbReference type="GO" id="GO:0005634">
    <property type="term" value="C:nucleus"/>
    <property type="evidence" value="ECO:0007669"/>
    <property type="project" value="TreeGrafter"/>
</dbReference>
<dbReference type="GO" id="GO:0003677">
    <property type="term" value="F:DNA binding"/>
    <property type="evidence" value="ECO:0007669"/>
    <property type="project" value="InterPro"/>
</dbReference>
<feature type="domain" description="DNA replication factor RFC1 C-terminal" evidence="8">
    <location>
        <begin position="128"/>
        <end position="281"/>
    </location>
</feature>
<protein>
    <recommendedName>
        <fullName evidence="7">Activator 1 large subunit</fullName>
    </recommendedName>
    <alternativeName>
        <fullName evidence="6">Replication factor C 140 kDa subunit</fullName>
    </alternativeName>
</protein>